<protein>
    <submittedName>
        <fullName evidence="1">Uncharacterized protein</fullName>
    </submittedName>
</protein>
<dbReference type="GeneID" id="17268195"/>
<dbReference type="KEGG" id="ehx:EMIHUDRAFT_460774"/>
<reference evidence="1" key="2">
    <citation type="submission" date="2024-10" db="UniProtKB">
        <authorList>
            <consortium name="EnsemblProtists"/>
        </authorList>
    </citation>
    <scope>IDENTIFICATION</scope>
</reference>
<proteinExistence type="predicted"/>
<dbReference type="EnsemblProtists" id="EOD22648">
    <property type="protein sequence ID" value="EOD22648"/>
    <property type="gene ID" value="EMIHUDRAFT_460774"/>
</dbReference>
<dbReference type="Proteomes" id="UP000013827">
    <property type="component" value="Unassembled WGS sequence"/>
</dbReference>
<sequence length="210" mass="22928">MSRPVGCCSRLAGGAVWCRGAQLSCGLAAARRRGAEQCDQSGFVPACRRCCFLADFWLDQFVDKPVPELLLPSALERARVLCSWGESDPTVAAVGSTVEIHSLVSRPSMNGKVGVVVSAKRFDGPLRRAPANLQPAAEAVDVGRLILKAAEWSPQSHELFPEAARKRAVEVMRLGYLIAWDEERFDSREGAAPELADIWRGFVLPRVVVR</sequence>
<keyword evidence="2" id="KW-1185">Reference proteome</keyword>
<accession>A0A0D3JGL3</accession>
<evidence type="ECO:0000313" key="1">
    <source>
        <dbReference type="EnsemblProtists" id="EOD22648"/>
    </source>
</evidence>
<dbReference type="AlphaFoldDB" id="A0A0D3JGL3"/>
<dbReference type="PaxDb" id="2903-EOD22648"/>
<organism evidence="1 2">
    <name type="scientific">Emiliania huxleyi (strain CCMP1516)</name>
    <dbReference type="NCBI Taxonomy" id="280463"/>
    <lineage>
        <taxon>Eukaryota</taxon>
        <taxon>Haptista</taxon>
        <taxon>Haptophyta</taxon>
        <taxon>Prymnesiophyceae</taxon>
        <taxon>Isochrysidales</taxon>
        <taxon>Noelaerhabdaceae</taxon>
        <taxon>Emiliania</taxon>
    </lineage>
</organism>
<reference evidence="2" key="1">
    <citation type="journal article" date="2013" name="Nature">
        <title>Pan genome of the phytoplankton Emiliania underpins its global distribution.</title>
        <authorList>
            <person name="Read B.A."/>
            <person name="Kegel J."/>
            <person name="Klute M.J."/>
            <person name="Kuo A."/>
            <person name="Lefebvre S.C."/>
            <person name="Maumus F."/>
            <person name="Mayer C."/>
            <person name="Miller J."/>
            <person name="Monier A."/>
            <person name="Salamov A."/>
            <person name="Young J."/>
            <person name="Aguilar M."/>
            <person name="Claverie J.M."/>
            <person name="Frickenhaus S."/>
            <person name="Gonzalez K."/>
            <person name="Herman E.K."/>
            <person name="Lin Y.C."/>
            <person name="Napier J."/>
            <person name="Ogata H."/>
            <person name="Sarno A.F."/>
            <person name="Shmutz J."/>
            <person name="Schroeder D."/>
            <person name="de Vargas C."/>
            <person name="Verret F."/>
            <person name="von Dassow P."/>
            <person name="Valentin K."/>
            <person name="Van de Peer Y."/>
            <person name="Wheeler G."/>
            <person name="Dacks J.B."/>
            <person name="Delwiche C.F."/>
            <person name="Dyhrman S.T."/>
            <person name="Glockner G."/>
            <person name="John U."/>
            <person name="Richards T."/>
            <person name="Worden A.Z."/>
            <person name="Zhang X."/>
            <person name="Grigoriev I.V."/>
            <person name="Allen A.E."/>
            <person name="Bidle K."/>
            <person name="Borodovsky M."/>
            <person name="Bowler C."/>
            <person name="Brownlee C."/>
            <person name="Cock J.M."/>
            <person name="Elias M."/>
            <person name="Gladyshev V.N."/>
            <person name="Groth M."/>
            <person name="Guda C."/>
            <person name="Hadaegh A."/>
            <person name="Iglesias-Rodriguez M.D."/>
            <person name="Jenkins J."/>
            <person name="Jones B.M."/>
            <person name="Lawson T."/>
            <person name="Leese F."/>
            <person name="Lindquist E."/>
            <person name="Lobanov A."/>
            <person name="Lomsadze A."/>
            <person name="Malik S.B."/>
            <person name="Marsh M.E."/>
            <person name="Mackinder L."/>
            <person name="Mock T."/>
            <person name="Mueller-Roeber B."/>
            <person name="Pagarete A."/>
            <person name="Parker M."/>
            <person name="Probert I."/>
            <person name="Quesneville H."/>
            <person name="Raines C."/>
            <person name="Rensing S.A."/>
            <person name="Riano-Pachon D.M."/>
            <person name="Richier S."/>
            <person name="Rokitta S."/>
            <person name="Shiraiwa Y."/>
            <person name="Soanes D.M."/>
            <person name="van der Giezen M."/>
            <person name="Wahlund T.M."/>
            <person name="Williams B."/>
            <person name="Wilson W."/>
            <person name="Wolfe G."/>
            <person name="Wurch L.L."/>
        </authorList>
    </citation>
    <scope>NUCLEOTIDE SEQUENCE</scope>
</reference>
<name>A0A0D3JGL3_EMIH1</name>
<dbReference type="HOGENOM" id="CLU_1312189_0_0_1"/>
<dbReference type="RefSeq" id="XP_005775077.1">
    <property type="nucleotide sequence ID" value="XM_005775020.1"/>
</dbReference>
<evidence type="ECO:0000313" key="2">
    <source>
        <dbReference type="Proteomes" id="UP000013827"/>
    </source>
</evidence>